<evidence type="ECO:0000256" key="3">
    <source>
        <dbReference type="ARBA" id="ARBA00022737"/>
    </source>
</evidence>
<feature type="compositionally biased region" description="Low complexity" evidence="5">
    <location>
        <begin position="1"/>
        <end position="17"/>
    </location>
</feature>
<reference evidence="6 7" key="1">
    <citation type="submission" date="2023-07" db="EMBL/GenBank/DDBJ databases">
        <title>Genomic Encyclopedia of Type Strains, Phase IV (KMG-IV): sequencing the most valuable type-strain genomes for metagenomic binning, comparative biology and taxonomic classification.</title>
        <authorList>
            <person name="Goeker M."/>
        </authorList>
    </citation>
    <scope>NUCLEOTIDE SEQUENCE [LARGE SCALE GENOMIC DNA]</scope>
    <source>
        <strain evidence="6 7">DSM 19154</strain>
    </source>
</reference>
<dbReference type="RefSeq" id="WP_306984205.1">
    <property type="nucleotide sequence ID" value="NZ_JAUSUA010000005.1"/>
</dbReference>
<evidence type="ECO:0000256" key="2">
    <source>
        <dbReference type="ARBA" id="ARBA00014721"/>
    </source>
</evidence>
<name>A0ABT9YKI8_9BACI</name>
<protein>
    <recommendedName>
        <fullName evidence="2">Small, acid-soluble spore protein gamma-type</fullName>
    </recommendedName>
</protein>
<evidence type="ECO:0000256" key="4">
    <source>
        <dbReference type="ARBA" id="ARBA00022969"/>
    </source>
</evidence>
<dbReference type="NCBIfam" id="TIGR01442">
    <property type="entry name" value="SASP_gamma"/>
    <property type="match status" value="1"/>
</dbReference>
<proteinExistence type="inferred from homology"/>
<dbReference type="EMBL" id="JAUSUA010000005">
    <property type="protein sequence ID" value="MDQ0208256.1"/>
    <property type="molecule type" value="Genomic_DNA"/>
</dbReference>
<accession>A0ABT9YKI8</accession>
<keyword evidence="7" id="KW-1185">Reference proteome</keyword>
<evidence type="ECO:0000313" key="6">
    <source>
        <dbReference type="EMBL" id="MDQ0208256.1"/>
    </source>
</evidence>
<keyword evidence="4" id="KW-0749">Sporulation</keyword>
<feature type="region of interest" description="Disordered" evidence="5">
    <location>
        <begin position="1"/>
        <end position="51"/>
    </location>
</feature>
<evidence type="ECO:0000256" key="1">
    <source>
        <dbReference type="ARBA" id="ARBA00006710"/>
    </source>
</evidence>
<dbReference type="InterPro" id="IPR006341">
    <property type="entry name" value="Spore_gamma"/>
</dbReference>
<comment type="similarity">
    <text evidence="1">Belongs to the gamma-type SASP family.</text>
</comment>
<dbReference type="Proteomes" id="UP001225034">
    <property type="component" value="Unassembled WGS sequence"/>
</dbReference>
<sequence length="51" mass="5790">MANKTNTNAKTVKKQNQASEQGNYNTEFASETDVQEVKKQNQQSQSKKTQQ</sequence>
<evidence type="ECO:0000313" key="7">
    <source>
        <dbReference type="Proteomes" id="UP001225034"/>
    </source>
</evidence>
<evidence type="ECO:0000256" key="5">
    <source>
        <dbReference type="SAM" id="MobiDB-lite"/>
    </source>
</evidence>
<feature type="compositionally biased region" description="Polar residues" evidence="5">
    <location>
        <begin position="18"/>
        <end position="29"/>
    </location>
</feature>
<gene>
    <name evidence="6" type="ORF">J2S05_003067</name>
</gene>
<organism evidence="6 7">
    <name type="scientific">Alkalicoccobacillus murimartini</name>
    <dbReference type="NCBI Taxonomy" id="171685"/>
    <lineage>
        <taxon>Bacteria</taxon>
        <taxon>Bacillati</taxon>
        <taxon>Bacillota</taxon>
        <taxon>Bacilli</taxon>
        <taxon>Bacillales</taxon>
        <taxon>Bacillaceae</taxon>
        <taxon>Alkalicoccobacillus</taxon>
    </lineage>
</organism>
<feature type="compositionally biased region" description="Low complexity" evidence="5">
    <location>
        <begin position="40"/>
        <end position="51"/>
    </location>
</feature>
<comment type="caution">
    <text evidence="6">The sequence shown here is derived from an EMBL/GenBank/DDBJ whole genome shotgun (WGS) entry which is preliminary data.</text>
</comment>
<keyword evidence="3" id="KW-0677">Repeat</keyword>
<dbReference type="Pfam" id="PF04259">
    <property type="entry name" value="SASP_gamma"/>
    <property type="match status" value="1"/>
</dbReference>